<name>A0AA86W5V1_9FABA</name>
<dbReference type="Proteomes" id="UP001189624">
    <property type="component" value="Chromosome 11"/>
</dbReference>
<gene>
    <name evidence="1" type="ORF">AYBTSS11_LOCUS31410</name>
</gene>
<accession>A0AA86W5V1</accession>
<protein>
    <submittedName>
        <fullName evidence="1">Uncharacterized protein</fullName>
    </submittedName>
</protein>
<evidence type="ECO:0000313" key="1">
    <source>
        <dbReference type="EMBL" id="CAJ1979197.1"/>
    </source>
</evidence>
<dbReference type="Gramene" id="rna-AYBTSS11_LOCUS31410">
    <property type="protein sequence ID" value="CAJ1979197.1"/>
    <property type="gene ID" value="gene-AYBTSS11_LOCUS31410"/>
</dbReference>
<proteinExistence type="predicted"/>
<organism evidence="1 2">
    <name type="scientific">Sphenostylis stenocarpa</name>
    <dbReference type="NCBI Taxonomy" id="92480"/>
    <lineage>
        <taxon>Eukaryota</taxon>
        <taxon>Viridiplantae</taxon>
        <taxon>Streptophyta</taxon>
        <taxon>Embryophyta</taxon>
        <taxon>Tracheophyta</taxon>
        <taxon>Spermatophyta</taxon>
        <taxon>Magnoliopsida</taxon>
        <taxon>eudicotyledons</taxon>
        <taxon>Gunneridae</taxon>
        <taxon>Pentapetalae</taxon>
        <taxon>rosids</taxon>
        <taxon>fabids</taxon>
        <taxon>Fabales</taxon>
        <taxon>Fabaceae</taxon>
        <taxon>Papilionoideae</taxon>
        <taxon>50 kb inversion clade</taxon>
        <taxon>NPAAA clade</taxon>
        <taxon>indigoferoid/millettioid clade</taxon>
        <taxon>Phaseoleae</taxon>
        <taxon>Sphenostylis</taxon>
    </lineage>
</organism>
<dbReference type="AlphaFoldDB" id="A0AA86W5V1"/>
<keyword evidence="2" id="KW-1185">Reference proteome</keyword>
<evidence type="ECO:0000313" key="2">
    <source>
        <dbReference type="Proteomes" id="UP001189624"/>
    </source>
</evidence>
<dbReference type="EMBL" id="OY731408">
    <property type="protein sequence ID" value="CAJ1979197.1"/>
    <property type="molecule type" value="Genomic_DNA"/>
</dbReference>
<reference evidence="1" key="1">
    <citation type="submission" date="2023-10" db="EMBL/GenBank/DDBJ databases">
        <authorList>
            <person name="Domelevo Entfellner J.-B."/>
        </authorList>
    </citation>
    <scope>NUCLEOTIDE SEQUENCE</scope>
</reference>
<sequence length="75" mass="8350">MAMIVELTSASKAESIAKVATIIEFCKLCSCKVSEKVNNALLQLIWKEKTKNEKTWDVNQVQLVHITATDTAKLV</sequence>